<accession>A0AAE0TQT2</accession>
<name>A0AAE0TQT2_9PEZI</name>
<comment type="caution">
    <text evidence="2">The sequence shown here is derived from an EMBL/GenBank/DDBJ whole genome shotgun (WGS) entry which is preliminary data.</text>
</comment>
<proteinExistence type="predicted"/>
<protein>
    <recommendedName>
        <fullName evidence="4">BZIP domain-containing protein</fullName>
    </recommendedName>
</protein>
<dbReference type="AlphaFoldDB" id="A0AAE0TQT2"/>
<feature type="compositionally biased region" description="Polar residues" evidence="1">
    <location>
        <begin position="78"/>
        <end position="92"/>
    </location>
</feature>
<gene>
    <name evidence="2" type="ORF">LTR78_008673</name>
</gene>
<feature type="region of interest" description="Disordered" evidence="1">
    <location>
        <begin position="1"/>
        <end position="117"/>
    </location>
</feature>
<reference evidence="2" key="1">
    <citation type="submission" date="2023-07" db="EMBL/GenBank/DDBJ databases">
        <title>Black Yeasts Isolated from many extreme environments.</title>
        <authorList>
            <person name="Coleine C."/>
            <person name="Stajich J.E."/>
            <person name="Selbmann L."/>
        </authorList>
    </citation>
    <scope>NUCLEOTIDE SEQUENCE</scope>
    <source>
        <strain evidence="2">CCFEE 5485</strain>
    </source>
</reference>
<feature type="compositionally biased region" description="Basic and acidic residues" evidence="1">
    <location>
        <begin position="45"/>
        <end position="63"/>
    </location>
</feature>
<evidence type="ECO:0000256" key="1">
    <source>
        <dbReference type="SAM" id="MobiDB-lite"/>
    </source>
</evidence>
<dbReference type="PANTHER" id="PTHR39607">
    <property type="entry name" value="XANTHOCILLIN BIOSYNTHESIS CLUSTER TRANSCRIPTION FACTOR XANC-RELATED"/>
    <property type="match status" value="1"/>
</dbReference>
<evidence type="ECO:0008006" key="4">
    <source>
        <dbReference type="Google" id="ProtNLM"/>
    </source>
</evidence>
<feature type="compositionally biased region" description="Low complexity" evidence="1">
    <location>
        <begin position="102"/>
        <end position="117"/>
    </location>
</feature>
<organism evidence="2 3">
    <name type="scientific">Recurvomyces mirabilis</name>
    <dbReference type="NCBI Taxonomy" id="574656"/>
    <lineage>
        <taxon>Eukaryota</taxon>
        <taxon>Fungi</taxon>
        <taxon>Dikarya</taxon>
        <taxon>Ascomycota</taxon>
        <taxon>Pezizomycotina</taxon>
        <taxon>Dothideomycetes</taxon>
        <taxon>Dothideomycetidae</taxon>
        <taxon>Mycosphaerellales</taxon>
        <taxon>Teratosphaeriaceae</taxon>
        <taxon>Recurvomyces</taxon>
    </lineage>
</organism>
<dbReference type="EMBL" id="JAUTXT010000043">
    <property type="protein sequence ID" value="KAK3671395.1"/>
    <property type="molecule type" value="Genomic_DNA"/>
</dbReference>
<dbReference type="PANTHER" id="PTHR39607:SF1">
    <property type="entry name" value="B-ZIP TRANSCRIPTION FACTOR (EUROFUNG)"/>
    <property type="match status" value="1"/>
</dbReference>
<dbReference type="Proteomes" id="UP001274830">
    <property type="component" value="Unassembled WGS sequence"/>
</dbReference>
<sequence length="227" mass="24734">MSSRQRTGAHATFAMSQEEDWAEISDAQKRKRVQNRLAQRSYRHKDRERLQELDQLKTAERRPSTSSQSSSRRTSSQMSECNAATQGSSASIASMIPPMTFSGNSSGSSDSSESALCSLPELSDPTFPWLLLPEKGNQESTVIDDFLASSYTTDSNEAIALVSVDQAVSSSQSWTAPCSTKAPNFGFDLLGSVNLPAAPTPDAELKFTELMLKMREVGFVDMEGSKS</sequence>
<evidence type="ECO:0000313" key="3">
    <source>
        <dbReference type="Proteomes" id="UP001274830"/>
    </source>
</evidence>
<feature type="compositionally biased region" description="Low complexity" evidence="1">
    <location>
        <begin position="64"/>
        <end position="77"/>
    </location>
</feature>
<evidence type="ECO:0000313" key="2">
    <source>
        <dbReference type="EMBL" id="KAK3671395.1"/>
    </source>
</evidence>
<keyword evidence="3" id="KW-1185">Reference proteome</keyword>
<dbReference type="CDD" id="cd14688">
    <property type="entry name" value="bZIP_YAP"/>
    <property type="match status" value="1"/>
</dbReference>
<dbReference type="InterPro" id="IPR052635">
    <property type="entry name" value="Sec_Metab_Biosynth_Reg"/>
</dbReference>